<accession>A0A0F9SL61</accession>
<reference evidence="1" key="1">
    <citation type="journal article" date="2015" name="Nature">
        <title>Complex archaea that bridge the gap between prokaryotes and eukaryotes.</title>
        <authorList>
            <person name="Spang A."/>
            <person name="Saw J.H."/>
            <person name="Jorgensen S.L."/>
            <person name="Zaremba-Niedzwiedzka K."/>
            <person name="Martijn J."/>
            <person name="Lind A.E."/>
            <person name="van Eijk R."/>
            <person name="Schleper C."/>
            <person name="Guy L."/>
            <person name="Ettema T.J."/>
        </authorList>
    </citation>
    <scope>NUCLEOTIDE SEQUENCE</scope>
</reference>
<protein>
    <submittedName>
        <fullName evidence="1">Uncharacterized protein</fullName>
    </submittedName>
</protein>
<dbReference type="SUPFAM" id="SSF53098">
    <property type="entry name" value="Ribonuclease H-like"/>
    <property type="match status" value="1"/>
</dbReference>
<sequence length="491" mass="56821">MSYPLYIEFADNKTIQIKRDEGNPYLLDNIPQELLKSKSNQFNPIAGKFQFKIIPIIPKDITPIEDQNVRNLLNDIAYNLKTYKLADGIQFGKSIHYDFNQEVIRQNKQNIWGVIFENQIAPDLFTNDKGIRSKEIIAVPLIGLRELGTSSKLFKDYLQNEFYRLLKTDLSKNHFGFIQSFLVSEYKKYKGSKLAGMIYKNSLFNIGANCPHSEIAKRIENGILFRFKYPFGTRDISKPLESIEMQAGFDASKALFVEDSKPRGAVVVTLDPYGKQVRSKYIRDAHTHKGLISETVIKDLILEIINHQDLMIDKGLKTHKDLPKKIIFLFDGDISNKQKKLFVKVYKELIESGELPILPDFYIFEVLKSHPNRLYLLENSEIYDMPFGILALLNDKEFLIKSHIWSKRSMSQPQLYRFKMRLSQRFKGIEKYTILGLELINIGLQLFQSTLFNTGKSGRPLKESFVIHESHKLSQEFATKSDSIGVLFYKD</sequence>
<dbReference type="Gene3D" id="3.30.420.10">
    <property type="entry name" value="Ribonuclease H-like superfamily/Ribonuclease H"/>
    <property type="match status" value="1"/>
</dbReference>
<proteinExistence type="predicted"/>
<gene>
    <name evidence="1" type="ORF">LCGC14_0505420</name>
</gene>
<name>A0A0F9SL61_9ZZZZ</name>
<dbReference type="InterPro" id="IPR036397">
    <property type="entry name" value="RNaseH_sf"/>
</dbReference>
<dbReference type="EMBL" id="LAZR01000602">
    <property type="protein sequence ID" value="KKN63067.1"/>
    <property type="molecule type" value="Genomic_DNA"/>
</dbReference>
<dbReference type="AlphaFoldDB" id="A0A0F9SL61"/>
<dbReference type="InterPro" id="IPR012337">
    <property type="entry name" value="RNaseH-like_sf"/>
</dbReference>
<evidence type="ECO:0000313" key="1">
    <source>
        <dbReference type="EMBL" id="KKN63067.1"/>
    </source>
</evidence>
<comment type="caution">
    <text evidence="1">The sequence shown here is derived from an EMBL/GenBank/DDBJ whole genome shotgun (WGS) entry which is preliminary data.</text>
</comment>
<organism evidence="1">
    <name type="scientific">marine sediment metagenome</name>
    <dbReference type="NCBI Taxonomy" id="412755"/>
    <lineage>
        <taxon>unclassified sequences</taxon>
        <taxon>metagenomes</taxon>
        <taxon>ecological metagenomes</taxon>
    </lineage>
</organism>
<dbReference type="GO" id="GO:0003676">
    <property type="term" value="F:nucleic acid binding"/>
    <property type="evidence" value="ECO:0007669"/>
    <property type="project" value="InterPro"/>
</dbReference>